<evidence type="ECO:0000313" key="2">
    <source>
        <dbReference type="EMBL" id="NAS13587.1"/>
    </source>
</evidence>
<dbReference type="Pfam" id="PF14329">
    <property type="entry name" value="DUF4386"/>
    <property type="match status" value="1"/>
</dbReference>
<reference evidence="2 3" key="1">
    <citation type="submission" date="2020-01" db="EMBL/GenBank/DDBJ databases">
        <title>Bacteria diversity of Porities sp.</title>
        <authorList>
            <person name="Wang G."/>
        </authorList>
    </citation>
    <scope>NUCLEOTIDE SEQUENCE [LARGE SCALE GENOMIC DNA]</scope>
    <source>
        <strain evidence="2 3">R33</strain>
    </source>
</reference>
<keyword evidence="3" id="KW-1185">Reference proteome</keyword>
<organism evidence="2 3">
    <name type="scientific">Poritiphilus flavus</name>
    <dbReference type="NCBI Taxonomy" id="2697053"/>
    <lineage>
        <taxon>Bacteria</taxon>
        <taxon>Pseudomonadati</taxon>
        <taxon>Bacteroidota</taxon>
        <taxon>Flavobacteriia</taxon>
        <taxon>Flavobacteriales</taxon>
        <taxon>Flavobacteriaceae</taxon>
        <taxon>Poritiphilus</taxon>
    </lineage>
</organism>
<evidence type="ECO:0000256" key="1">
    <source>
        <dbReference type="SAM" id="Phobius"/>
    </source>
</evidence>
<feature type="transmembrane region" description="Helical" evidence="1">
    <location>
        <begin position="180"/>
        <end position="198"/>
    </location>
</feature>
<name>A0A6L9EFR3_9FLAO</name>
<comment type="caution">
    <text evidence="2">The sequence shown here is derived from an EMBL/GenBank/DDBJ whole genome shotgun (WGS) entry which is preliminary data.</text>
</comment>
<dbReference type="Proteomes" id="UP000475249">
    <property type="component" value="Unassembled WGS sequence"/>
</dbReference>
<feature type="transmembrane region" description="Helical" evidence="1">
    <location>
        <begin position="149"/>
        <end position="168"/>
    </location>
</feature>
<protein>
    <submittedName>
        <fullName evidence="2">DUF4386 family protein</fullName>
    </submittedName>
</protein>
<keyword evidence="1" id="KW-0472">Membrane</keyword>
<dbReference type="InterPro" id="IPR025495">
    <property type="entry name" value="DUF4386"/>
</dbReference>
<dbReference type="RefSeq" id="WP_161436618.1">
    <property type="nucleotide sequence ID" value="NZ_WXYO01000007.1"/>
</dbReference>
<feature type="transmembrane region" description="Helical" evidence="1">
    <location>
        <begin position="96"/>
        <end position="120"/>
    </location>
</feature>
<feature type="transmembrane region" description="Helical" evidence="1">
    <location>
        <begin position="12"/>
        <end position="37"/>
    </location>
</feature>
<feature type="transmembrane region" description="Helical" evidence="1">
    <location>
        <begin position="204"/>
        <end position="228"/>
    </location>
</feature>
<proteinExistence type="predicted"/>
<keyword evidence="1" id="KW-0812">Transmembrane</keyword>
<evidence type="ECO:0000313" key="3">
    <source>
        <dbReference type="Proteomes" id="UP000475249"/>
    </source>
</evidence>
<gene>
    <name evidence="2" type="ORF">GTQ38_16360</name>
</gene>
<dbReference type="AlphaFoldDB" id="A0A6L9EFR3"/>
<feature type="transmembrane region" description="Helical" evidence="1">
    <location>
        <begin position="57"/>
        <end position="84"/>
    </location>
</feature>
<dbReference type="EMBL" id="WXYO01000007">
    <property type="protein sequence ID" value="NAS13587.1"/>
    <property type="molecule type" value="Genomic_DNA"/>
</dbReference>
<keyword evidence="1" id="KW-1133">Transmembrane helix</keyword>
<sequence>MNNGLPKISIRRAAIVSGIAILIMTLAAVVATDLTIGPLVIPDNPSVTVDNINTDQILFRIGIFSWLVVLICDLVIAWGLYIFLRPVNKYISLVSAWLRLIYAAILGTSILNYTSVLTLLDSEFYSATFGQEYVKGQIWFLVNNFDTSWSFGLVIFGMHIFLLGYLGLKSDLIPKLLSVFLIIGSVGYLLINLFTLIIPENQELIQILQWIFILPMLSEVVLGLWLLIKAKRFLTVS</sequence>
<accession>A0A6L9EFR3</accession>